<protein>
    <submittedName>
        <fullName evidence="1">Unannotated protein</fullName>
    </submittedName>
</protein>
<dbReference type="EMBL" id="CAFBIZ010000097">
    <property type="protein sequence ID" value="CAB4849796.1"/>
    <property type="molecule type" value="Genomic_DNA"/>
</dbReference>
<organism evidence="1">
    <name type="scientific">freshwater metagenome</name>
    <dbReference type="NCBI Taxonomy" id="449393"/>
    <lineage>
        <taxon>unclassified sequences</taxon>
        <taxon>metagenomes</taxon>
        <taxon>ecological metagenomes</taxon>
    </lineage>
</organism>
<gene>
    <name evidence="1" type="ORF">UFOPK3268_00853</name>
</gene>
<sequence length="166" mass="18211">MTATHASTPVSADRIDLVDEHDRRSVGLGLLEQIPHAAGADTDEHLDEVRAGDRIERHSGFAGDCTREKRLAGARLTVEQHTLRDLGPYGLELRGLLQELLDLLELLDCLVGTGDVGERGLGHVRGDELGLGLAEIHDPVAAPLHLPHEEEEQEHDEQHREEGVEQ</sequence>
<proteinExistence type="predicted"/>
<accession>A0A6J7BVS4</accession>
<evidence type="ECO:0000313" key="1">
    <source>
        <dbReference type="EMBL" id="CAB4849796.1"/>
    </source>
</evidence>
<name>A0A6J7BVS4_9ZZZZ</name>
<reference evidence="1" key="1">
    <citation type="submission" date="2020-05" db="EMBL/GenBank/DDBJ databases">
        <authorList>
            <person name="Chiriac C."/>
            <person name="Salcher M."/>
            <person name="Ghai R."/>
            <person name="Kavagutti S V."/>
        </authorList>
    </citation>
    <scope>NUCLEOTIDE SEQUENCE</scope>
</reference>
<dbReference type="AlphaFoldDB" id="A0A6J7BVS4"/>